<sequence>MLQVMQINRQRQPSRAAPQTALLKNRNLSVGMLQLPSNITITESLPTEMDMSKFVSCLCSPLPVSQTVSGKGGGIVVEFECQSCQSRRLRFESSLSLQTSRRLVNSILLQVASIIAGLTYSQYYRMLGIRCAAGPYMKCRKRIQEKWAAYPVPSQRMMVHGQLGDPTHGRDKVCKVPLYGGMSKSAEGFQYLKAHGVHVEVNWQDKDSTSKLSFREAYPDEAASKVMICEGHAARSHTNILQKESYIVTTGPWRGWSSDLLDLLLRLEGEWKELYRRRVGESPAPRCYSDHKDTEIHRACGDGSDPALYFRRGLDWSESTTGCLADTLPQPAFPKATSLAPLLLLAYVNDLPKHISGTAYANQ</sequence>
<organism evidence="1">
    <name type="scientific">Darwinula stevensoni</name>
    <dbReference type="NCBI Taxonomy" id="69355"/>
    <lineage>
        <taxon>Eukaryota</taxon>
        <taxon>Metazoa</taxon>
        <taxon>Ecdysozoa</taxon>
        <taxon>Arthropoda</taxon>
        <taxon>Crustacea</taxon>
        <taxon>Oligostraca</taxon>
        <taxon>Ostracoda</taxon>
        <taxon>Podocopa</taxon>
        <taxon>Podocopida</taxon>
        <taxon>Darwinulocopina</taxon>
        <taxon>Darwinuloidea</taxon>
        <taxon>Darwinulidae</taxon>
        <taxon>Darwinula</taxon>
    </lineage>
</organism>
<gene>
    <name evidence="1" type="ORF">DSTB1V02_LOCUS6625</name>
</gene>
<proteinExistence type="predicted"/>
<protein>
    <submittedName>
        <fullName evidence="1">Uncharacterized protein</fullName>
    </submittedName>
</protein>
<accession>A0A7R8XC09</accession>
<dbReference type="EMBL" id="LR900753">
    <property type="protein sequence ID" value="CAD7246779.1"/>
    <property type="molecule type" value="Genomic_DNA"/>
</dbReference>
<evidence type="ECO:0000313" key="2">
    <source>
        <dbReference type="Proteomes" id="UP000677054"/>
    </source>
</evidence>
<dbReference type="PANTHER" id="PTHR34485:SF2">
    <property type="entry name" value="PROLINE RICH, LACRIMAL 1"/>
    <property type="match status" value="1"/>
</dbReference>
<name>A0A7R8XC09_9CRUS</name>
<dbReference type="AlphaFoldDB" id="A0A7R8XC09"/>
<reference evidence="1" key="1">
    <citation type="submission" date="2020-11" db="EMBL/GenBank/DDBJ databases">
        <authorList>
            <person name="Tran Van P."/>
        </authorList>
    </citation>
    <scope>NUCLEOTIDE SEQUENCE</scope>
</reference>
<dbReference type="Proteomes" id="UP000677054">
    <property type="component" value="Unassembled WGS sequence"/>
</dbReference>
<dbReference type="PANTHER" id="PTHR34485">
    <property type="entry name" value="PROLINE-RICH, LACRIMAL 1"/>
    <property type="match status" value="1"/>
</dbReference>
<evidence type="ECO:0000313" key="1">
    <source>
        <dbReference type="EMBL" id="CAD7246779.1"/>
    </source>
</evidence>
<keyword evidence="2" id="KW-1185">Reference proteome</keyword>
<dbReference type="EMBL" id="CAJPEV010001236">
    <property type="protein sequence ID" value="CAG0891534.1"/>
    <property type="molecule type" value="Genomic_DNA"/>
</dbReference>